<dbReference type="Proteomes" id="UP000250235">
    <property type="component" value="Unassembled WGS sequence"/>
</dbReference>
<evidence type="ECO:0000313" key="3">
    <source>
        <dbReference type="Proteomes" id="UP000250235"/>
    </source>
</evidence>
<organism evidence="2 3">
    <name type="scientific">Dorcoceras hygrometricum</name>
    <dbReference type="NCBI Taxonomy" id="472368"/>
    <lineage>
        <taxon>Eukaryota</taxon>
        <taxon>Viridiplantae</taxon>
        <taxon>Streptophyta</taxon>
        <taxon>Embryophyta</taxon>
        <taxon>Tracheophyta</taxon>
        <taxon>Spermatophyta</taxon>
        <taxon>Magnoliopsida</taxon>
        <taxon>eudicotyledons</taxon>
        <taxon>Gunneridae</taxon>
        <taxon>Pentapetalae</taxon>
        <taxon>asterids</taxon>
        <taxon>lamiids</taxon>
        <taxon>Lamiales</taxon>
        <taxon>Gesneriaceae</taxon>
        <taxon>Didymocarpoideae</taxon>
        <taxon>Trichosporeae</taxon>
        <taxon>Loxocarpinae</taxon>
        <taxon>Dorcoceras</taxon>
    </lineage>
</organism>
<reference evidence="2 3" key="1">
    <citation type="journal article" date="2015" name="Proc. Natl. Acad. Sci. U.S.A.">
        <title>The resurrection genome of Boea hygrometrica: A blueprint for survival of dehydration.</title>
        <authorList>
            <person name="Xiao L."/>
            <person name="Yang G."/>
            <person name="Zhang L."/>
            <person name="Yang X."/>
            <person name="Zhao S."/>
            <person name="Ji Z."/>
            <person name="Zhou Q."/>
            <person name="Hu M."/>
            <person name="Wang Y."/>
            <person name="Chen M."/>
            <person name="Xu Y."/>
            <person name="Jin H."/>
            <person name="Xiao X."/>
            <person name="Hu G."/>
            <person name="Bao F."/>
            <person name="Hu Y."/>
            <person name="Wan P."/>
            <person name="Li L."/>
            <person name="Deng X."/>
            <person name="Kuang T."/>
            <person name="Xiang C."/>
            <person name="Zhu J.K."/>
            <person name="Oliver M.J."/>
            <person name="He Y."/>
        </authorList>
    </citation>
    <scope>NUCLEOTIDE SEQUENCE [LARGE SCALE GENOMIC DNA]</scope>
    <source>
        <strain evidence="3">cv. XS01</strain>
    </source>
</reference>
<evidence type="ECO:0000313" key="2">
    <source>
        <dbReference type="EMBL" id="KZV48852.1"/>
    </source>
</evidence>
<keyword evidence="3" id="KW-1185">Reference proteome</keyword>
<sequence length="77" mass="8677">MRSATTHVGSHTTQTPTLKDPLEDFDYSDPRYNPTLRPAAARTPSHHCTSARKLRASNSLPYCLNEKGYIHFFNVSV</sequence>
<dbReference type="EMBL" id="KQ993805">
    <property type="protein sequence ID" value="KZV48852.1"/>
    <property type="molecule type" value="Genomic_DNA"/>
</dbReference>
<accession>A0A2Z7CP36</accession>
<gene>
    <name evidence="2" type="ORF">F511_24711</name>
</gene>
<keyword evidence="2" id="KW-0675">Receptor</keyword>
<feature type="compositionally biased region" description="Polar residues" evidence="1">
    <location>
        <begin position="1"/>
        <end position="17"/>
    </location>
</feature>
<protein>
    <submittedName>
        <fullName evidence="2">Glutamate receptor 3.6-like</fullName>
    </submittedName>
</protein>
<name>A0A2Z7CP36_9LAMI</name>
<dbReference type="AlphaFoldDB" id="A0A2Z7CP36"/>
<evidence type="ECO:0000256" key="1">
    <source>
        <dbReference type="SAM" id="MobiDB-lite"/>
    </source>
</evidence>
<feature type="region of interest" description="Disordered" evidence="1">
    <location>
        <begin position="1"/>
        <end position="44"/>
    </location>
</feature>
<proteinExistence type="predicted"/>